<dbReference type="Proteomes" id="UP000239209">
    <property type="component" value="Unassembled WGS sequence"/>
</dbReference>
<dbReference type="AlphaFoldDB" id="A0A2T0SB53"/>
<organism evidence="3 4">
    <name type="scientific">Pseudosporangium ferrugineum</name>
    <dbReference type="NCBI Taxonomy" id="439699"/>
    <lineage>
        <taxon>Bacteria</taxon>
        <taxon>Bacillati</taxon>
        <taxon>Actinomycetota</taxon>
        <taxon>Actinomycetes</taxon>
        <taxon>Micromonosporales</taxon>
        <taxon>Micromonosporaceae</taxon>
        <taxon>Pseudosporangium</taxon>
    </lineage>
</organism>
<evidence type="ECO:0000313" key="3">
    <source>
        <dbReference type="EMBL" id="PRY30648.1"/>
    </source>
</evidence>
<dbReference type="OrthoDB" id="8451629at2"/>
<evidence type="ECO:0000313" key="4">
    <source>
        <dbReference type="Proteomes" id="UP000239209"/>
    </source>
</evidence>
<evidence type="ECO:0000259" key="1">
    <source>
        <dbReference type="Pfam" id="PF01814"/>
    </source>
</evidence>
<feature type="domain" description="Hemerythrin-like" evidence="1">
    <location>
        <begin position="14"/>
        <end position="138"/>
    </location>
</feature>
<dbReference type="InterPro" id="IPR012312">
    <property type="entry name" value="Hemerythrin-like"/>
</dbReference>
<evidence type="ECO:0000259" key="2">
    <source>
        <dbReference type="Pfam" id="PF10006"/>
    </source>
</evidence>
<name>A0A2T0SB53_9ACTN</name>
<gene>
    <name evidence="3" type="ORF">CLV70_104200</name>
</gene>
<accession>A0A2T0SB53</accession>
<dbReference type="Pfam" id="PF01814">
    <property type="entry name" value="Hemerythrin"/>
    <property type="match status" value="1"/>
</dbReference>
<keyword evidence="4" id="KW-1185">Reference proteome</keyword>
<dbReference type="RefSeq" id="WP_106126268.1">
    <property type="nucleotide sequence ID" value="NZ_PVZG01000004.1"/>
</dbReference>
<dbReference type="Gene3D" id="1.20.120.520">
    <property type="entry name" value="nmb1532 protein domain like"/>
    <property type="match status" value="1"/>
</dbReference>
<feature type="domain" description="DUF2249" evidence="2">
    <location>
        <begin position="193"/>
        <end position="261"/>
    </location>
</feature>
<proteinExistence type="predicted"/>
<protein>
    <submittedName>
        <fullName evidence="3">Uncharacterized protein (DUF2249 family)</fullName>
    </submittedName>
</protein>
<dbReference type="Pfam" id="PF10006">
    <property type="entry name" value="DUF2249"/>
    <property type="match status" value="1"/>
</dbReference>
<reference evidence="3 4" key="1">
    <citation type="submission" date="2018-03" db="EMBL/GenBank/DDBJ databases">
        <title>Genomic Encyclopedia of Archaeal and Bacterial Type Strains, Phase II (KMG-II): from individual species to whole genera.</title>
        <authorList>
            <person name="Goeker M."/>
        </authorList>
    </citation>
    <scope>NUCLEOTIDE SEQUENCE [LARGE SCALE GENOMIC DNA]</scope>
    <source>
        <strain evidence="3 4">DSM 45348</strain>
    </source>
</reference>
<sequence>MSQSDPAADQQAAQAVVRHHGELAAVLTGHVTRLVEAADAGIQRQVWQRRGELTTWLHDELLPHAYAEEASLYPAAADLPAGKLLVDGMLGEHRVITALVADLESAVSPVVAAATAYALQAVFASHLAKENELVVPLLVGAGEVSLAGLLDGMHDIIGAESAPSGGGCGCGGCGCGGEPADAQAPALAIDPRLDVRDVPHGERHARVLAALDALPADGALVLVAPHAPLPLLAEIESRYAGQVGREWLQDGPDVWQIRLHRQPVPA</sequence>
<dbReference type="InterPro" id="IPR018720">
    <property type="entry name" value="DUF2249"/>
</dbReference>
<dbReference type="EMBL" id="PVZG01000004">
    <property type="protein sequence ID" value="PRY30648.1"/>
    <property type="molecule type" value="Genomic_DNA"/>
</dbReference>
<comment type="caution">
    <text evidence="3">The sequence shown here is derived from an EMBL/GenBank/DDBJ whole genome shotgun (WGS) entry which is preliminary data.</text>
</comment>